<keyword evidence="3" id="KW-0479">Metal-binding</keyword>
<dbReference type="GO" id="GO:0097550">
    <property type="term" value="C:transcription preinitiation complex"/>
    <property type="evidence" value="ECO:0007669"/>
    <property type="project" value="TreeGrafter"/>
</dbReference>
<dbReference type="GO" id="GO:0008270">
    <property type="term" value="F:zinc ion binding"/>
    <property type="evidence" value="ECO:0007669"/>
    <property type="project" value="UniProtKB-KW"/>
</dbReference>
<dbReference type="Proteomes" id="UP000076420">
    <property type="component" value="Unassembled WGS sequence"/>
</dbReference>
<dbReference type="PANTHER" id="PTHR11618">
    <property type="entry name" value="TRANSCRIPTION INITIATION FACTOR IIB-RELATED"/>
    <property type="match status" value="1"/>
</dbReference>
<evidence type="ECO:0000313" key="9">
    <source>
        <dbReference type="EnsemblMetazoa" id="BGLB039678-PA"/>
    </source>
</evidence>
<evidence type="ECO:0000256" key="5">
    <source>
        <dbReference type="ARBA" id="ARBA00023015"/>
    </source>
</evidence>
<reference evidence="9" key="1">
    <citation type="submission" date="2020-05" db="UniProtKB">
        <authorList>
            <consortium name="EnsemblMetazoa"/>
        </authorList>
    </citation>
    <scope>IDENTIFICATION</scope>
    <source>
        <strain evidence="9">BB02</strain>
    </source>
</reference>
<dbReference type="OrthoDB" id="2121711at2759"/>
<evidence type="ECO:0000256" key="4">
    <source>
        <dbReference type="ARBA" id="ARBA00022833"/>
    </source>
</evidence>
<gene>
    <name evidence="9" type="primary">106056307</name>
</gene>
<proteinExistence type="inferred from homology"/>
<feature type="domain" description="BRF2-like C-terminal" evidence="8">
    <location>
        <begin position="298"/>
        <end position="398"/>
    </location>
</feature>
<evidence type="ECO:0000256" key="1">
    <source>
        <dbReference type="ARBA" id="ARBA00010857"/>
    </source>
</evidence>
<dbReference type="InterPro" id="IPR054078">
    <property type="entry name" value="BRF2-like_C"/>
</dbReference>
<accession>A0A2C9M881</accession>
<dbReference type="VEuPathDB" id="VectorBase:BGLAX_029685"/>
<keyword evidence="5" id="KW-0805">Transcription regulation</keyword>
<dbReference type="Pfam" id="PF21886">
    <property type="entry name" value="BRF2-like_C_cyclin_rpt"/>
    <property type="match status" value="1"/>
</dbReference>
<dbReference type="GO" id="GO:0017025">
    <property type="term" value="F:TBP-class protein binding"/>
    <property type="evidence" value="ECO:0007669"/>
    <property type="project" value="TreeGrafter"/>
</dbReference>
<dbReference type="EnsemblMetazoa" id="BGLB039678-RA">
    <property type="protein sequence ID" value="BGLB039678-PA"/>
    <property type="gene ID" value="BGLB039678"/>
</dbReference>
<dbReference type="PANTHER" id="PTHR11618:SF5">
    <property type="entry name" value="TRANSCRIPTION FACTOR IIIB 50 KDA SUBUNIT"/>
    <property type="match status" value="1"/>
</dbReference>
<sequence length="500" mass="56530">MPGQCQSCGEHAVIEAEIDGEGTKYICVECGTVDSAYISLEHSSLNGEIEREEADIHEEVCESCGVSLTPAALEARQQLCPDCASEEEESLEQPVPAEIYVSPDEKIKLPLAGAVCKSCGSQDLSTECIGADERCVCKGCGTVIEEQRLVSTDFEYSNSKAPQNHCLTLPKHAMPQRKLKGLVAGLNKIRLLHDRFCFPDSVKTEADFMYEKVFFQKEVFFAYITTKEHYAAACLFLACRMQNIPISVTHFKPYLDKFSAFFKGKKLIVRLLNLQLPSVVQTSHVSYCLEGKGFDACLIQKVNDILFLCRNAWLTEGRSRPGLIAIAAYYAYLSRYGAQGYMTLEKFQKKFKFPLISVQLFNDCKQLFLKLATVLPWASSVDNKNLYRYIDDILRYRHSVFQLAFRSDVDSAVSKPTNGTLSPGKRKSDESSKELNLPISLKRIKQEKNYFTNDVVIPPHLNLNDPEVRETDFDEEEINSYLLSNEEQEKVRLLKLEQIE</sequence>
<feature type="region of interest" description="Disordered" evidence="7">
    <location>
        <begin position="412"/>
        <end position="434"/>
    </location>
</feature>
<evidence type="ECO:0000256" key="6">
    <source>
        <dbReference type="ARBA" id="ARBA00023163"/>
    </source>
</evidence>
<comment type="similarity">
    <text evidence="1">Belongs to the TFIIB family.</text>
</comment>
<dbReference type="STRING" id="6526.A0A2C9M881"/>
<organism evidence="9 10">
    <name type="scientific">Biomphalaria glabrata</name>
    <name type="common">Bloodfluke planorb</name>
    <name type="synonym">Freshwater snail</name>
    <dbReference type="NCBI Taxonomy" id="6526"/>
    <lineage>
        <taxon>Eukaryota</taxon>
        <taxon>Metazoa</taxon>
        <taxon>Spiralia</taxon>
        <taxon>Lophotrochozoa</taxon>
        <taxon>Mollusca</taxon>
        <taxon>Gastropoda</taxon>
        <taxon>Heterobranchia</taxon>
        <taxon>Euthyneura</taxon>
        <taxon>Panpulmonata</taxon>
        <taxon>Hygrophila</taxon>
        <taxon>Lymnaeoidea</taxon>
        <taxon>Planorbidae</taxon>
        <taxon>Biomphalaria</taxon>
    </lineage>
</organism>
<evidence type="ECO:0000256" key="2">
    <source>
        <dbReference type="ARBA" id="ARBA00022737"/>
    </source>
</evidence>
<dbReference type="GO" id="GO:0070897">
    <property type="term" value="P:transcription preinitiation complex assembly"/>
    <property type="evidence" value="ECO:0007669"/>
    <property type="project" value="InterPro"/>
</dbReference>
<dbReference type="InterPro" id="IPR000812">
    <property type="entry name" value="TFIIB"/>
</dbReference>
<dbReference type="GO" id="GO:0005634">
    <property type="term" value="C:nucleus"/>
    <property type="evidence" value="ECO:0007669"/>
    <property type="project" value="TreeGrafter"/>
</dbReference>
<evidence type="ECO:0000256" key="3">
    <source>
        <dbReference type="ARBA" id="ARBA00022771"/>
    </source>
</evidence>
<dbReference type="KEGG" id="bgt:106056307"/>
<protein>
    <recommendedName>
        <fullName evidence="8">BRF2-like C-terminal domain-containing protein</fullName>
    </recommendedName>
</protein>
<keyword evidence="6" id="KW-0804">Transcription</keyword>
<dbReference type="Gene3D" id="1.10.472.10">
    <property type="entry name" value="Cyclin-like"/>
    <property type="match status" value="1"/>
</dbReference>
<dbReference type="InterPro" id="IPR036915">
    <property type="entry name" value="Cyclin-like_sf"/>
</dbReference>
<name>A0A2C9M881_BIOGL</name>
<evidence type="ECO:0000313" key="10">
    <source>
        <dbReference type="Proteomes" id="UP000076420"/>
    </source>
</evidence>
<keyword evidence="2" id="KW-0677">Repeat</keyword>
<keyword evidence="4" id="KW-0862">Zinc</keyword>
<keyword evidence="3" id="KW-0863">Zinc-finger</keyword>
<evidence type="ECO:0000259" key="8">
    <source>
        <dbReference type="Pfam" id="PF21886"/>
    </source>
</evidence>
<evidence type="ECO:0000256" key="7">
    <source>
        <dbReference type="SAM" id="MobiDB-lite"/>
    </source>
</evidence>
<dbReference type="AlphaFoldDB" id="A0A2C9M881"/>
<dbReference type="VEuPathDB" id="VectorBase:BGLB039678"/>
<dbReference type="SUPFAM" id="SSF47954">
    <property type="entry name" value="Cyclin-like"/>
    <property type="match status" value="1"/>
</dbReference>